<sequence length="415" mass="44791">MRGRLCRYEPPRVISGEWWRQFPGTTISVPAAREWVRGLLAGRIAAALLDDISLLLTEVVANAVTHSDSGRTPDGQVAVRVMCGPDGVRGEVSDAGSDRSKPILREPGLDDDGGRGLRLVDLLATAWGCHGDEAGGSVWFRVAAPTVGDRMETPVDKPDVIFDRDREWAVLSRFVTDPRPGATLGVVSGRRRHGKTFLLHALCTAMGGFYFGATDATSVESLRRIGAALTAYGSPGAPCRFTDWCEAVDALLDLGRDRPVPVVIDEFPYLARAEPALPGIIQRALRGDRSRTRLLPCGSTARHLLAEEPELRDPGMYHAVLAAVAEGNSTRSGMARYLGRKRARTSRIRSTSWKAWDCSAVTRTSSGTTGLPSIRISWAVPLHGSDTASFTILPAVPGTRSTSPWQGKGPSRPFC</sequence>
<dbReference type="InterPro" id="IPR003594">
    <property type="entry name" value="HATPase_dom"/>
</dbReference>
<evidence type="ECO:0000256" key="1">
    <source>
        <dbReference type="ARBA" id="ARBA00022527"/>
    </source>
</evidence>
<dbReference type="CDD" id="cd16936">
    <property type="entry name" value="HATPase_RsbW-like"/>
    <property type="match status" value="1"/>
</dbReference>
<accession>A0A840P0Y2</accession>
<dbReference type="InterPro" id="IPR027417">
    <property type="entry name" value="P-loop_NTPase"/>
</dbReference>
<gene>
    <name evidence="4" type="ORF">HNP84_000605</name>
</gene>
<evidence type="ECO:0000256" key="2">
    <source>
        <dbReference type="SAM" id="MobiDB-lite"/>
    </source>
</evidence>
<dbReference type="SUPFAM" id="SSF55874">
    <property type="entry name" value="ATPase domain of HSP90 chaperone/DNA topoisomerase II/histidine kinase"/>
    <property type="match status" value="1"/>
</dbReference>
<reference evidence="4 5" key="1">
    <citation type="submission" date="2020-08" db="EMBL/GenBank/DDBJ databases">
        <title>Genomic Encyclopedia of Type Strains, Phase IV (KMG-IV): sequencing the most valuable type-strain genomes for metagenomic binning, comparative biology and taxonomic classification.</title>
        <authorList>
            <person name="Goeker M."/>
        </authorList>
    </citation>
    <scope>NUCLEOTIDE SEQUENCE [LARGE SCALE GENOMIC DNA]</scope>
    <source>
        <strain evidence="4 5">DSM 45615</strain>
    </source>
</reference>
<dbReference type="RefSeq" id="WP_246517713.1">
    <property type="nucleotide sequence ID" value="NZ_BAABIX010000013.1"/>
</dbReference>
<keyword evidence="5" id="KW-1185">Reference proteome</keyword>
<feature type="region of interest" description="Disordered" evidence="2">
    <location>
        <begin position="88"/>
        <end position="107"/>
    </location>
</feature>
<proteinExistence type="predicted"/>
<dbReference type="Gene3D" id="3.30.565.10">
    <property type="entry name" value="Histidine kinase-like ATPase, C-terminal domain"/>
    <property type="match status" value="1"/>
</dbReference>
<keyword evidence="1" id="KW-0808">Transferase</keyword>
<comment type="caution">
    <text evidence="4">The sequence shown here is derived from an EMBL/GenBank/DDBJ whole genome shotgun (WGS) entry which is preliminary data.</text>
</comment>
<dbReference type="AlphaFoldDB" id="A0A840P0Y2"/>
<dbReference type="GO" id="GO:0004674">
    <property type="term" value="F:protein serine/threonine kinase activity"/>
    <property type="evidence" value="ECO:0007669"/>
    <property type="project" value="UniProtKB-KW"/>
</dbReference>
<dbReference type="Proteomes" id="UP000578449">
    <property type="component" value="Unassembled WGS sequence"/>
</dbReference>
<organism evidence="4 5">
    <name type="scientific">Thermocatellispora tengchongensis</name>
    <dbReference type="NCBI Taxonomy" id="1073253"/>
    <lineage>
        <taxon>Bacteria</taxon>
        <taxon>Bacillati</taxon>
        <taxon>Actinomycetota</taxon>
        <taxon>Actinomycetes</taxon>
        <taxon>Streptosporangiales</taxon>
        <taxon>Streptosporangiaceae</taxon>
        <taxon>Thermocatellispora</taxon>
    </lineage>
</organism>
<evidence type="ECO:0000259" key="3">
    <source>
        <dbReference type="Pfam" id="PF13581"/>
    </source>
</evidence>
<dbReference type="Gene3D" id="3.40.50.300">
    <property type="entry name" value="P-loop containing nucleotide triphosphate hydrolases"/>
    <property type="match status" value="1"/>
</dbReference>
<name>A0A840P0Y2_9ACTN</name>
<dbReference type="EMBL" id="JACHGN010000001">
    <property type="protein sequence ID" value="MBB5130917.1"/>
    <property type="molecule type" value="Genomic_DNA"/>
</dbReference>
<dbReference type="SUPFAM" id="SSF52540">
    <property type="entry name" value="P-loop containing nucleoside triphosphate hydrolases"/>
    <property type="match status" value="1"/>
</dbReference>
<dbReference type="InterPro" id="IPR036890">
    <property type="entry name" value="HATPase_C_sf"/>
</dbReference>
<dbReference type="PANTHER" id="PTHR35526">
    <property type="entry name" value="ANTI-SIGMA-F FACTOR RSBW-RELATED"/>
    <property type="match status" value="1"/>
</dbReference>
<protein>
    <submittedName>
        <fullName evidence="4">Anti-sigma regulatory factor (Ser/Thr protein kinase)</fullName>
    </submittedName>
</protein>
<evidence type="ECO:0000313" key="4">
    <source>
        <dbReference type="EMBL" id="MBB5130917.1"/>
    </source>
</evidence>
<feature type="domain" description="Histidine kinase/HSP90-like ATPase" evidence="3">
    <location>
        <begin position="23"/>
        <end position="141"/>
    </location>
</feature>
<keyword evidence="1" id="KW-0723">Serine/threonine-protein kinase</keyword>
<dbReference type="PANTHER" id="PTHR35526:SF3">
    <property type="entry name" value="ANTI-SIGMA-F FACTOR RSBW"/>
    <property type="match status" value="1"/>
</dbReference>
<keyword evidence="1" id="KW-0418">Kinase</keyword>
<evidence type="ECO:0000313" key="5">
    <source>
        <dbReference type="Proteomes" id="UP000578449"/>
    </source>
</evidence>
<dbReference type="Pfam" id="PF13581">
    <property type="entry name" value="HATPase_c_2"/>
    <property type="match status" value="1"/>
</dbReference>
<dbReference type="InterPro" id="IPR050267">
    <property type="entry name" value="Anti-sigma-factor_SerPK"/>
</dbReference>